<comment type="subcellular location">
    <subcellularLocation>
        <location evidence="1">Cell membrane</location>
        <topology evidence="1">Single-pass membrane protein</topology>
    </subcellularLocation>
</comment>
<keyword evidence="6" id="KW-0472">Membrane</keyword>
<dbReference type="SMART" id="SM00257">
    <property type="entry name" value="LysM"/>
    <property type="match status" value="1"/>
</dbReference>
<accession>A0A6A6M176</accession>
<dbReference type="GO" id="GO:0019199">
    <property type="term" value="F:transmembrane receptor protein kinase activity"/>
    <property type="evidence" value="ECO:0007669"/>
    <property type="project" value="InterPro"/>
</dbReference>
<dbReference type="GO" id="GO:0045087">
    <property type="term" value="P:innate immune response"/>
    <property type="evidence" value="ECO:0007669"/>
    <property type="project" value="InterPro"/>
</dbReference>
<keyword evidence="3" id="KW-0812">Transmembrane</keyword>
<feature type="signal peptide" evidence="8">
    <location>
        <begin position="1"/>
        <end position="23"/>
    </location>
</feature>
<evidence type="ECO:0000256" key="4">
    <source>
        <dbReference type="ARBA" id="ARBA00022729"/>
    </source>
</evidence>
<sequence>MASHILLPRLLPLLATLLTQVFAADFMYPFNCSATLKTCDSLLYHINKGLQQEQVAAFYNVNLTQITPIFRGDKQDYFVSVPCSCQNINDTTGYFYDASYLVQENDTFVNVSQQIYSGQAWEVGDEKDKFKTGSRVPMHLLCGCVDSESQVVGTYTVQQNDTISDIASRLYSTVSGIQSLNSALIQDPNLLVVGWVLFVPMELTEGVAPAPSAILVKRNYYGQKVTNIYKHAFAALFHT</sequence>
<evidence type="ECO:0000256" key="6">
    <source>
        <dbReference type="ARBA" id="ARBA00023136"/>
    </source>
</evidence>
<dbReference type="InterPro" id="IPR044812">
    <property type="entry name" value="CERK1/LYK3-like"/>
</dbReference>
<dbReference type="SUPFAM" id="SSF54106">
    <property type="entry name" value="LysM domain"/>
    <property type="match status" value="1"/>
</dbReference>
<reference evidence="11 12" key="1">
    <citation type="journal article" date="2020" name="Mol. Plant">
        <title>The Chromosome-Based Rubber Tree Genome Provides New Insights into Spurge Genome Evolution and Rubber Biosynthesis.</title>
        <authorList>
            <person name="Liu J."/>
            <person name="Shi C."/>
            <person name="Shi C.C."/>
            <person name="Li W."/>
            <person name="Zhang Q.J."/>
            <person name="Zhang Y."/>
            <person name="Li K."/>
            <person name="Lu H.F."/>
            <person name="Shi C."/>
            <person name="Zhu S.T."/>
            <person name="Xiao Z.Y."/>
            <person name="Nan H."/>
            <person name="Yue Y."/>
            <person name="Zhu X.G."/>
            <person name="Wu Y."/>
            <person name="Hong X.N."/>
            <person name="Fan G.Y."/>
            <person name="Tong Y."/>
            <person name="Zhang D."/>
            <person name="Mao C.L."/>
            <person name="Liu Y.L."/>
            <person name="Hao S.J."/>
            <person name="Liu W.Q."/>
            <person name="Lv M.Q."/>
            <person name="Zhang H.B."/>
            <person name="Liu Y."/>
            <person name="Hu-Tang G.R."/>
            <person name="Wang J.P."/>
            <person name="Wang J.H."/>
            <person name="Sun Y.H."/>
            <person name="Ni S.B."/>
            <person name="Chen W.B."/>
            <person name="Zhang X.C."/>
            <person name="Jiao Y.N."/>
            <person name="Eichler E.E."/>
            <person name="Li G.H."/>
            <person name="Liu X."/>
            <person name="Gao L.Z."/>
        </authorList>
    </citation>
    <scope>NUCLEOTIDE SEQUENCE [LARGE SCALE GENOMIC DNA]</scope>
    <source>
        <strain evidence="12">cv. GT1</strain>
        <tissue evidence="11">Leaf</tissue>
    </source>
</reference>
<evidence type="ECO:0000256" key="7">
    <source>
        <dbReference type="ARBA" id="ARBA00023157"/>
    </source>
</evidence>
<evidence type="ECO:0000256" key="2">
    <source>
        <dbReference type="ARBA" id="ARBA00022475"/>
    </source>
</evidence>
<evidence type="ECO:0000313" key="10">
    <source>
        <dbReference type="EMBL" id="KAF2286714.1"/>
    </source>
</evidence>
<evidence type="ECO:0000256" key="8">
    <source>
        <dbReference type="SAM" id="SignalP"/>
    </source>
</evidence>
<dbReference type="PANTHER" id="PTHR46204">
    <property type="entry name" value="CHITIN ELICITOR RECEPTOR KINASE 1-RELATED"/>
    <property type="match status" value="1"/>
</dbReference>
<evidence type="ECO:0000313" key="12">
    <source>
        <dbReference type="Proteomes" id="UP000467840"/>
    </source>
</evidence>
<protein>
    <recommendedName>
        <fullName evidence="9">LysM domain-containing protein</fullName>
    </recommendedName>
</protein>
<evidence type="ECO:0000256" key="1">
    <source>
        <dbReference type="ARBA" id="ARBA00004162"/>
    </source>
</evidence>
<evidence type="ECO:0000259" key="9">
    <source>
        <dbReference type="PROSITE" id="PS51782"/>
    </source>
</evidence>
<dbReference type="CDD" id="cd00118">
    <property type="entry name" value="LysM"/>
    <property type="match status" value="1"/>
</dbReference>
<dbReference type="AlphaFoldDB" id="A0A6A6M176"/>
<feature type="chain" id="PRO_5033874430" description="LysM domain-containing protein" evidence="8">
    <location>
        <begin position="24"/>
        <end position="239"/>
    </location>
</feature>
<dbReference type="EMBL" id="JAAGAX010000008">
    <property type="protein sequence ID" value="KAF2307034.1"/>
    <property type="molecule type" value="Genomic_DNA"/>
</dbReference>
<keyword evidence="2" id="KW-1003">Cell membrane</keyword>
<evidence type="ECO:0000256" key="5">
    <source>
        <dbReference type="ARBA" id="ARBA00022989"/>
    </source>
</evidence>
<dbReference type="Proteomes" id="UP000467840">
    <property type="component" value="Chromosome 9"/>
</dbReference>
<keyword evidence="7" id="KW-1015">Disulfide bond</keyword>
<keyword evidence="5" id="KW-1133">Transmembrane helix</keyword>
<dbReference type="PANTHER" id="PTHR46204:SF8">
    <property type="entry name" value="PROTEIN KINASE DOMAIN-CONTAINING PROTEIN"/>
    <property type="match status" value="1"/>
</dbReference>
<dbReference type="GO" id="GO:0005886">
    <property type="term" value="C:plasma membrane"/>
    <property type="evidence" value="ECO:0007669"/>
    <property type="project" value="UniProtKB-SubCell"/>
</dbReference>
<dbReference type="Proteomes" id="UP000467840">
    <property type="component" value="Chromosome 3"/>
</dbReference>
<dbReference type="PROSITE" id="PS51782">
    <property type="entry name" value="LYSM"/>
    <property type="match status" value="1"/>
</dbReference>
<comment type="caution">
    <text evidence="11">The sequence shown here is derived from an EMBL/GenBank/DDBJ whole genome shotgun (WGS) entry which is preliminary data.</text>
</comment>
<organism evidence="11 12">
    <name type="scientific">Hevea brasiliensis</name>
    <name type="common">Para rubber tree</name>
    <name type="synonym">Siphonia brasiliensis</name>
    <dbReference type="NCBI Taxonomy" id="3981"/>
    <lineage>
        <taxon>Eukaryota</taxon>
        <taxon>Viridiplantae</taxon>
        <taxon>Streptophyta</taxon>
        <taxon>Embryophyta</taxon>
        <taxon>Tracheophyta</taxon>
        <taxon>Spermatophyta</taxon>
        <taxon>Magnoliopsida</taxon>
        <taxon>eudicotyledons</taxon>
        <taxon>Gunneridae</taxon>
        <taxon>Pentapetalae</taxon>
        <taxon>rosids</taxon>
        <taxon>fabids</taxon>
        <taxon>Malpighiales</taxon>
        <taxon>Euphorbiaceae</taxon>
        <taxon>Crotonoideae</taxon>
        <taxon>Micrandreae</taxon>
        <taxon>Hevea</taxon>
    </lineage>
</organism>
<keyword evidence="4 8" id="KW-0732">Signal</keyword>
<keyword evidence="12" id="KW-1185">Reference proteome</keyword>
<feature type="domain" description="LysM" evidence="9">
    <location>
        <begin position="153"/>
        <end position="199"/>
    </location>
</feature>
<proteinExistence type="predicted"/>
<evidence type="ECO:0000313" key="11">
    <source>
        <dbReference type="EMBL" id="KAF2307034.1"/>
    </source>
</evidence>
<dbReference type="Gene3D" id="3.10.350.10">
    <property type="entry name" value="LysM domain"/>
    <property type="match status" value="1"/>
</dbReference>
<dbReference type="InterPro" id="IPR036779">
    <property type="entry name" value="LysM_dom_sf"/>
</dbReference>
<name>A0A6A6M176_HEVBR</name>
<dbReference type="EMBL" id="JAAGAX010000017">
    <property type="protein sequence ID" value="KAF2286714.1"/>
    <property type="molecule type" value="Genomic_DNA"/>
</dbReference>
<gene>
    <name evidence="10" type="ORF">GH714_023883</name>
    <name evidence="11" type="ORF">GH714_024348</name>
</gene>
<dbReference type="InterPro" id="IPR018392">
    <property type="entry name" value="LysM"/>
</dbReference>
<dbReference type="Pfam" id="PF01476">
    <property type="entry name" value="LysM"/>
    <property type="match status" value="1"/>
</dbReference>
<evidence type="ECO:0000256" key="3">
    <source>
        <dbReference type="ARBA" id="ARBA00022692"/>
    </source>
</evidence>